<keyword evidence="6" id="KW-1185">Reference proteome</keyword>
<keyword evidence="3" id="KW-0804">Transcription</keyword>
<feature type="domain" description="HTH lacI-type" evidence="4">
    <location>
        <begin position="2"/>
        <end position="56"/>
    </location>
</feature>
<dbReference type="PANTHER" id="PTHR30146">
    <property type="entry name" value="LACI-RELATED TRANSCRIPTIONAL REPRESSOR"/>
    <property type="match status" value="1"/>
</dbReference>
<keyword evidence="1" id="KW-0805">Transcription regulation</keyword>
<evidence type="ECO:0000313" key="6">
    <source>
        <dbReference type="Proteomes" id="UP000294682"/>
    </source>
</evidence>
<dbReference type="RefSeq" id="WP_132085057.1">
    <property type="nucleotide sequence ID" value="NZ_JADNAH010000038.1"/>
</dbReference>
<comment type="caution">
    <text evidence="5">The sequence shown here is derived from an EMBL/GenBank/DDBJ whole genome shotgun (WGS) entry which is preliminary data.</text>
</comment>
<dbReference type="InterPro" id="IPR000843">
    <property type="entry name" value="HTH_LacI"/>
</dbReference>
<reference evidence="5 6" key="1">
    <citation type="submission" date="2019-03" db="EMBL/GenBank/DDBJ databases">
        <title>Genomic Encyclopedia of Type Strains, Phase IV (KMG-IV): sequencing the most valuable type-strain genomes for metagenomic binning, comparative biology and taxonomic classification.</title>
        <authorList>
            <person name="Goeker M."/>
        </authorList>
    </citation>
    <scope>NUCLEOTIDE SEQUENCE [LARGE SCALE GENOMIC DNA]</scope>
    <source>
        <strain evidence="5 6">DSM 100433</strain>
    </source>
</reference>
<organism evidence="5 6">
    <name type="scientific">Harryflintia acetispora</name>
    <dbReference type="NCBI Taxonomy" id="1849041"/>
    <lineage>
        <taxon>Bacteria</taxon>
        <taxon>Bacillati</taxon>
        <taxon>Bacillota</taxon>
        <taxon>Clostridia</taxon>
        <taxon>Eubacteriales</taxon>
        <taxon>Oscillospiraceae</taxon>
        <taxon>Harryflintia</taxon>
    </lineage>
</organism>
<dbReference type="CDD" id="cd06267">
    <property type="entry name" value="PBP1_LacI_sugar_binding-like"/>
    <property type="match status" value="1"/>
</dbReference>
<dbReference type="SMART" id="SM00354">
    <property type="entry name" value="HTH_LACI"/>
    <property type="match status" value="1"/>
</dbReference>
<dbReference type="PANTHER" id="PTHR30146:SF109">
    <property type="entry name" value="HTH-TYPE TRANSCRIPTIONAL REGULATOR GALS"/>
    <property type="match status" value="1"/>
</dbReference>
<dbReference type="Pfam" id="PF00356">
    <property type="entry name" value="LacI"/>
    <property type="match status" value="1"/>
</dbReference>
<evidence type="ECO:0000256" key="1">
    <source>
        <dbReference type="ARBA" id="ARBA00023015"/>
    </source>
</evidence>
<dbReference type="InterPro" id="IPR001761">
    <property type="entry name" value="Peripla_BP/Lac1_sug-bd_dom"/>
</dbReference>
<dbReference type="Gene3D" id="3.40.50.2300">
    <property type="match status" value="2"/>
</dbReference>
<dbReference type="GO" id="GO:0003700">
    <property type="term" value="F:DNA-binding transcription factor activity"/>
    <property type="evidence" value="ECO:0007669"/>
    <property type="project" value="TreeGrafter"/>
</dbReference>
<evidence type="ECO:0000256" key="2">
    <source>
        <dbReference type="ARBA" id="ARBA00023125"/>
    </source>
</evidence>
<proteinExistence type="predicted"/>
<evidence type="ECO:0000259" key="4">
    <source>
        <dbReference type="PROSITE" id="PS50932"/>
    </source>
</evidence>
<dbReference type="AlphaFoldDB" id="A0A9X8Y7K1"/>
<evidence type="ECO:0000313" key="5">
    <source>
        <dbReference type="EMBL" id="TCL42315.1"/>
    </source>
</evidence>
<dbReference type="Pfam" id="PF00532">
    <property type="entry name" value="Peripla_BP_1"/>
    <property type="match status" value="1"/>
</dbReference>
<sequence length="324" mass="35656">MATIKDIAQYANVAPSTVSYVLNNTKNVTPETRERVLRAARHFDYHPNQLARSLKTRRSHTIGIIVPDIANAFFTEIVQGIEETASREEYSLILCSSSESQEKEERCLQTLLSREVDGLIILGTGKKLTYQSIAVPTITVDRNLDTQYGSVTVDNVKGGFIATDYLLQKYSGEVLMLTSDLLTNTYQERFEGYRQALQKRSLPFREKLILHCPVSYAGGMDAVGAALGKGLSFGSVFAANDLIALGAIKALLLKGLRVPTDIAVVGYDDIPAAEFTSPSLTTIRQPQKEMGHLAAKILIEKITEKSNQPRHIVLDPALVVRESA</sequence>
<dbReference type="Gene3D" id="1.10.260.40">
    <property type="entry name" value="lambda repressor-like DNA-binding domains"/>
    <property type="match status" value="1"/>
</dbReference>
<dbReference type="CDD" id="cd01392">
    <property type="entry name" value="HTH_LacI"/>
    <property type="match status" value="1"/>
</dbReference>
<dbReference type="SUPFAM" id="SSF53822">
    <property type="entry name" value="Periplasmic binding protein-like I"/>
    <property type="match status" value="1"/>
</dbReference>
<evidence type="ECO:0000256" key="3">
    <source>
        <dbReference type="ARBA" id="ARBA00023163"/>
    </source>
</evidence>
<dbReference type="SUPFAM" id="SSF47413">
    <property type="entry name" value="lambda repressor-like DNA-binding domains"/>
    <property type="match status" value="1"/>
</dbReference>
<dbReference type="Proteomes" id="UP000294682">
    <property type="component" value="Unassembled WGS sequence"/>
</dbReference>
<name>A0A9X8Y7K1_9FIRM</name>
<dbReference type="GO" id="GO:0000976">
    <property type="term" value="F:transcription cis-regulatory region binding"/>
    <property type="evidence" value="ECO:0007669"/>
    <property type="project" value="TreeGrafter"/>
</dbReference>
<keyword evidence="2" id="KW-0238">DNA-binding</keyword>
<dbReference type="PROSITE" id="PS50932">
    <property type="entry name" value="HTH_LACI_2"/>
    <property type="match status" value="1"/>
</dbReference>
<gene>
    <name evidence="5" type="ORF">EDD78_11181</name>
</gene>
<accession>A0A9X8Y7K1</accession>
<dbReference type="EMBL" id="SLUK01000011">
    <property type="protein sequence ID" value="TCL42315.1"/>
    <property type="molecule type" value="Genomic_DNA"/>
</dbReference>
<dbReference type="InterPro" id="IPR010982">
    <property type="entry name" value="Lambda_DNA-bd_dom_sf"/>
</dbReference>
<dbReference type="InterPro" id="IPR028082">
    <property type="entry name" value="Peripla_BP_I"/>
</dbReference>
<protein>
    <submittedName>
        <fullName evidence="5">LacI family transcriptional regulator</fullName>
    </submittedName>
</protein>